<evidence type="ECO:0000313" key="2">
    <source>
        <dbReference type="EMBL" id="KAK7788684.1"/>
    </source>
</evidence>
<dbReference type="AlphaFoldDB" id="A0AAN9V3L2"/>
<proteinExistence type="predicted"/>
<sequence length="174" mass="19893">MWFARPLLVLAVLRFSFIRRCPLHSLSAWLPSVPPGAQLRLVHHRPLALQRKGAITTDSLFSRRTRRRRLCVKLDLFRDKGARRLLRRRRSPRGPSHPDPRLFAIHPHPAPIQLVSIHTSSPPHLHHAHLPPLSSCPVPLRPISFRSSPLICTPPFTLPQRFLSSFTPSLFIQG</sequence>
<name>A0AAN9V3L2_9ORTH</name>
<gene>
    <name evidence="2" type="ORF">R5R35_007637</name>
</gene>
<dbReference type="EMBL" id="JAZDUA010000974">
    <property type="protein sequence ID" value="KAK7788684.1"/>
    <property type="molecule type" value="Genomic_DNA"/>
</dbReference>
<accession>A0AAN9V3L2</accession>
<feature type="chain" id="PRO_5042926200" description="Secreted protein" evidence="1">
    <location>
        <begin position="19"/>
        <end position="174"/>
    </location>
</feature>
<keyword evidence="3" id="KW-1185">Reference proteome</keyword>
<dbReference type="Proteomes" id="UP001378592">
    <property type="component" value="Unassembled WGS sequence"/>
</dbReference>
<evidence type="ECO:0000313" key="3">
    <source>
        <dbReference type="Proteomes" id="UP001378592"/>
    </source>
</evidence>
<protein>
    <recommendedName>
        <fullName evidence="4">Secreted protein</fullName>
    </recommendedName>
</protein>
<comment type="caution">
    <text evidence="2">The sequence shown here is derived from an EMBL/GenBank/DDBJ whole genome shotgun (WGS) entry which is preliminary data.</text>
</comment>
<evidence type="ECO:0000256" key="1">
    <source>
        <dbReference type="SAM" id="SignalP"/>
    </source>
</evidence>
<feature type="signal peptide" evidence="1">
    <location>
        <begin position="1"/>
        <end position="18"/>
    </location>
</feature>
<evidence type="ECO:0008006" key="4">
    <source>
        <dbReference type="Google" id="ProtNLM"/>
    </source>
</evidence>
<organism evidence="2 3">
    <name type="scientific">Gryllus longicercus</name>
    <dbReference type="NCBI Taxonomy" id="2509291"/>
    <lineage>
        <taxon>Eukaryota</taxon>
        <taxon>Metazoa</taxon>
        <taxon>Ecdysozoa</taxon>
        <taxon>Arthropoda</taxon>
        <taxon>Hexapoda</taxon>
        <taxon>Insecta</taxon>
        <taxon>Pterygota</taxon>
        <taxon>Neoptera</taxon>
        <taxon>Polyneoptera</taxon>
        <taxon>Orthoptera</taxon>
        <taxon>Ensifera</taxon>
        <taxon>Gryllidea</taxon>
        <taxon>Grylloidea</taxon>
        <taxon>Gryllidae</taxon>
        <taxon>Gryllinae</taxon>
        <taxon>Gryllus</taxon>
    </lineage>
</organism>
<keyword evidence="1" id="KW-0732">Signal</keyword>
<reference evidence="2 3" key="1">
    <citation type="submission" date="2024-03" db="EMBL/GenBank/DDBJ databases">
        <title>The genome assembly and annotation of the cricket Gryllus longicercus Weissman &amp; Gray.</title>
        <authorList>
            <person name="Szrajer S."/>
            <person name="Gray D."/>
            <person name="Ylla G."/>
        </authorList>
    </citation>
    <scope>NUCLEOTIDE SEQUENCE [LARGE SCALE GENOMIC DNA]</scope>
    <source>
        <strain evidence="2">DAG 2021-001</strain>
        <tissue evidence="2">Whole body minus gut</tissue>
    </source>
</reference>